<dbReference type="GeneID" id="112495105"/>
<organism evidence="1 2">
    <name type="scientific">Cephus cinctus</name>
    <name type="common">Wheat stem sawfly</name>
    <dbReference type="NCBI Taxonomy" id="211228"/>
    <lineage>
        <taxon>Eukaryota</taxon>
        <taxon>Metazoa</taxon>
        <taxon>Ecdysozoa</taxon>
        <taxon>Arthropoda</taxon>
        <taxon>Hexapoda</taxon>
        <taxon>Insecta</taxon>
        <taxon>Pterygota</taxon>
        <taxon>Neoptera</taxon>
        <taxon>Endopterygota</taxon>
        <taxon>Hymenoptera</taxon>
        <taxon>Cephoidea</taxon>
        <taxon>Cephidae</taxon>
        <taxon>Cephus</taxon>
    </lineage>
</organism>
<dbReference type="PANTHER" id="PTHR34561">
    <property type="entry name" value="NADH DEHYDROGENASE [UBIQUINONE] 1 ALPHA SUBCOMPLEX ASSEMBLY FACTOR 8"/>
    <property type="match status" value="1"/>
</dbReference>
<evidence type="ECO:0000313" key="1">
    <source>
        <dbReference type="Proteomes" id="UP000694920"/>
    </source>
</evidence>
<dbReference type="InterPro" id="IPR034595">
    <property type="entry name" value="NDUFAF8"/>
</dbReference>
<keyword evidence="1" id="KW-1185">Reference proteome</keyword>
<gene>
    <name evidence="2" type="primary">LOC112495105</name>
</gene>
<dbReference type="RefSeq" id="XP_024945805.1">
    <property type="nucleotide sequence ID" value="XM_025090037.1"/>
</dbReference>
<accession>A0AAJ7RRJ7</accession>
<evidence type="ECO:0000313" key="2">
    <source>
        <dbReference type="RefSeq" id="XP_024945805.1"/>
    </source>
</evidence>
<reference evidence="2" key="1">
    <citation type="submission" date="2025-08" db="UniProtKB">
        <authorList>
            <consortium name="RefSeq"/>
        </authorList>
    </citation>
    <scope>IDENTIFICATION</scope>
</reference>
<protein>
    <submittedName>
        <fullName evidence="2">NADH dehydrogenase [ubiquinone] 1 alpha subcomplex assembly factor 8</fullName>
    </submittedName>
</protein>
<dbReference type="Proteomes" id="UP000694920">
    <property type="component" value="Unplaced"/>
</dbReference>
<dbReference type="AlphaFoldDB" id="A0AAJ7RRJ7"/>
<sequence>MDAVNSARARLRKYPVLVAQCRKTGTAYARCVIKSSNIKKDDCKSEFENFKNCLVNAAMKNKTRL</sequence>
<name>A0AAJ7RRJ7_CEPCN</name>
<dbReference type="KEGG" id="ccin:112495105"/>
<dbReference type="GO" id="GO:0032981">
    <property type="term" value="P:mitochondrial respiratory chain complex I assembly"/>
    <property type="evidence" value="ECO:0007669"/>
    <property type="project" value="InterPro"/>
</dbReference>
<proteinExistence type="predicted"/>
<dbReference type="PANTHER" id="PTHR34561:SF1">
    <property type="entry name" value="NADH DEHYDROGENASE [UBIQUINONE] 1 ALPHA SUBCOMPLEX ASSEMBLY FACTOR 8"/>
    <property type="match status" value="1"/>
</dbReference>
<dbReference type="GO" id="GO:0005739">
    <property type="term" value="C:mitochondrion"/>
    <property type="evidence" value="ECO:0007669"/>
    <property type="project" value="InterPro"/>
</dbReference>